<dbReference type="OrthoDB" id="10020554at2759"/>
<evidence type="ECO:0000256" key="5">
    <source>
        <dbReference type="ARBA" id="ARBA00022692"/>
    </source>
</evidence>
<proteinExistence type="inferred from homology"/>
<evidence type="ECO:0000256" key="10">
    <source>
        <dbReference type="ARBA" id="ARBA00023136"/>
    </source>
</evidence>
<keyword evidence="11" id="KW-0594">Phospholipid biosynthesis</keyword>
<dbReference type="PANTHER" id="PTHR14269">
    <property type="entry name" value="CDP-DIACYLGLYCEROL--GLYCEROL-3-PHOSPHATE 3-PHOSPHATIDYLTRANSFERASE-RELATED"/>
    <property type="match status" value="1"/>
</dbReference>
<keyword evidence="3" id="KW-0444">Lipid biosynthesis</keyword>
<keyword evidence="10" id="KW-0472">Membrane</keyword>
<protein>
    <recommendedName>
        <fullName evidence="13">cardiolipin synthase (CMP-forming)</fullName>
        <ecNumber evidence="13">2.7.8.41</ecNumber>
    </recommendedName>
</protein>
<gene>
    <name evidence="16" type="primary">Acey_s0001.g446</name>
    <name evidence="16" type="synonym">Acey-crls-1</name>
    <name evidence="16" type="ORF">Y032_0001g446</name>
</gene>
<dbReference type="Proteomes" id="UP000024635">
    <property type="component" value="Unassembled WGS sequence"/>
</dbReference>
<dbReference type="Gene3D" id="1.20.120.1760">
    <property type="match status" value="1"/>
</dbReference>
<dbReference type="PANTHER" id="PTHR14269:SF60">
    <property type="entry name" value="CARDIOLIPIN SYNTHASE (CMP-FORMING)"/>
    <property type="match status" value="1"/>
</dbReference>
<evidence type="ECO:0000256" key="1">
    <source>
        <dbReference type="ARBA" id="ARBA00004448"/>
    </source>
</evidence>
<keyword evidence="9" id="KW-0496">Mitochondrion</keyword>
<evidence type="ECO:0000256" key="14">
    <source>
        <dbReference type="ARBA" id="ARBA00047433"/>
    </source>
</evidence>
<comment type="similarity">
    <text evidence="2">Belongs to the CDP-alcohol phosphatidyltransferase class-I family.</text>
</comment>
<evidence type="ECO:0000256" key="11">
    <source>
        <dbReference type="ARBA" id="ARBA00023209"/>
    </source>
</evidence>
<comment type="subcellular location">
    <subcellularLocation>
        <location evidence="1">Mitochondrion inner membrane</location>
        <topology evidence="1">Multi-pass membrane protein</topology>
    </subcellularLocation>
</comment>
<name>A0A016W3V5_9BILA</name>
<organism evidence="16 17">
    <name type="scientific">Ancylostoma ceylanicum</name>
    <dbReference type="NCBI Taxonomy" id="53326"/>
    <lineage>
        <taxon>Eukaryota</taxon>
        <taxon>Metazoa</taxon>
        <taxon>Ecdysozoa</taxon>
        <taxon>Nematoda</taxon>
        <taxon>Chromadorea</taxon>
        <taxon>Rhabditida</taxon>
        <taxon>Rhabditina</taxon>
        <taxon>Rhabditomorpha</taxon>
        <taxon>Strongyloidea</taxon>
        <taxon>Ancylostomatidae</taxon>
        <taxon>Ancylostomatinae</taxon>
        <taxon>Ancylostoma</taxon>
    </lineage>
</organism>
<keyword evidence="17" id="KW-1185">Reference proteome</keyword>
<dbReference type="InterPro" id="IPR050324">
    <property type="entry name" value="CDP-alcohol_PTase-I"/>
</dbReference>
<keyword evidence="7" id="KW-1133">Transmembrane helix</keyword>
<dbReference type="Pfam" id="PF01066">
    <property type="entry name" value="CDP-OH_P_transf"/>
    <property type="match status" value="1"/>
</dbReference>
<evidence type="ECO:0000256" key="9">
    <source>
        <dbReference type="ARBA" id="ARBA00023128"/>
    </source>
</evidence>
<dbReference type="STRING" id="53326.A0A016W3V5"/>
<evidence type="ECO:0000256" key="4">
    <source>
        <dbReference type="ARBA" id="ARBA00022679"/>
    </source>
</evidence>
<evidence type="ECO:0000256" key="15">
    <source>
        <dbReference type="SAM" id="MobiDB-lite"/>
    </source>
</evidence>
<dbReference type="GO" id="GO:0032049">
    <property type="term" value="P:cardiolipin biosynthetic process"/>
    <property type="evidence" value="ECO:0007669"/>
    <property type="project" value="TreeGrafter"/>
</dbReference>
<evidence type="ECO:0000256" key="12">
    <source>
        <dbReference type="ARBA" id="ARBA00023264"/>
    </source>
</evidence>
<sequence>MAELPGLKPNLRFASASSSDPSSSSTPKKSSPFDSGRYKLKTIPNALCVGRIVATPIVGYLVVRQEFPIAFGLFVAAGVTDMLDGLIARNVPGQKSLMGSVLDPIADKLLVSVMFVTMSYAALIPWQLTAVVLLRDVCLIVGGFYKRYRTMEPPYTLQRFFNPEVSSMQVVPTLMSKINTVLQLSVIAGSLCIPVFELGDLSSQLAIGLYWVTAFTTVYSGLQYASGRALRKI</sequence>
<evidence type="ECO:0000313" key="17">
    <source>
        <dbReference type="Proteomes" id="UP000024635"/>
    </source>
</evidence>
<keyword evidence="4" id="KW-0808">Transferase</keyword>
<evidence type="ECO:0000256" key="3">
    <source>
        <dbReference type="ARBA" id="ARBA00022516"/>
    </source>
</evidence>
<dbReference type="GO" id="GO:0043337">
    <property type="term" value="F:cardiolipin synthase (CMP-forming)"/>
    <property type="evidence" value="ECO:0007669"/>
    <property type="project" value="UniProtKB-EC"/>
</dbReference>
<dbReference type="FunFam" id="1.20.120.1760:FF:000005">
    <property type="entry name" value="Cardiolipin synthase 1"/>
    <property type="match status" value="1"/>
</dbReference>
<reference evidence="17" key="1">
    <citation type="journal article" date="2015" name="Nat. Genet.">
        <title>The genome and transcriptome of the zoonotic hookworm Ancylostoma ceylanicum identify infection-specific gene families.</title>
        <authorList>
            <person name="Schwarz E.M."/>
            <person name="Hu Y."/>
            <person name="Antoshechkin I."/>
            <person name="Miller M.M."/>
            <person name="Sternberg P.W."/>
            <person name="Aroian R.V."/>
        </authorList>
    </citation>
    <scope>NUCLEOTIDE SEQUENCE</scope>
    <source>
        <strain evidence="17">HY135</strain>
    </source>
</reference>
<keyword evidence="12" id="KW-1208">Phospholipid metabolism</keyword>
<keyword evidence="8" id="KW-0443">Lipid metabolism</keyword>
<evidence type="ECO:0000256" key="13">
    <source>
        <dbReference type="ARBA" id="ARBA00039001"/>
    </source>
</evidence>
<feature type="compositionally biased region" description="Low complexity" evidence="15">
    <location>
        <begin position="13"/>
        <end position="33"/>
    </location>
</feature>
<evidence type="ECO:0000313" key="16">
    <source>
        <dbReference type="EMBL" id="EYC34509.1"/>
    </source>
</evidence>
<evidence type="ECO:0000256" key="7">
    <source>
        <dbReference type="ARBA" id="ARBA00022989"/>
    </source>
</evidence>
<dbReference type="InterPro" id="IPR043130">
    <property type="entry name" value="CDP-OH_PTrfase_TM_dom"/>
</dbReference>
<dbReference type="AlphaFoldDB" id="A0A016W3V5"/>
<feature type="region of interest" description="Disordered" evidence="15">
    <location>
        <begin position="1"/>
        <end position="33"/>
    </location>
</feature>
<keyword evidence="5" id="KW-0812">Transmembrane</keyword>
<evidence type="ECO:0000256" key="8">
    <source>
        <dbReference type="ARBA" id="ARBA00023098"/>
    </source>
</evidence>
<keyword evidence="6" id="KW-0999">Mitochondrion inner membrane</keyword>
<dbReference type="InterPro" id="IPR000462">
    <property type="entry name" value="CDP-OH_P_trans"/>
</dbReference>
<dbReference type="EC" id="2.7.8.41" evidence="13"/>
<comment type="catalytic activity">
    <reaction evidence="14">
        <text>a CDP-1,2-diacyl-sn-glycerol + a 1,2-diacyl-sn-glycero-3-phospho-(1'-sn-glycerol) = a cardiolipin + CMP + H(+)</text>
        <dbReference type="Rhea" id="RHEA:32931"/>
        <dbReference type="ChEBI" id="CHEBI:15378"/>
        <dbReference type="ChEBI" id="CHEBI:58332"/>
        <dbReference type="ChEBI" id="CHEBI:60377"/>
        <dbReference type="ChEBI" id="CHEBI:62237"/>
        <dbReference type="ChEBI" id="CHEBI:64716"/>
        <dbReference type="EC" id="2.7.8.41"/>
    </reaction>
</comment>
<comment type="caution">
    <text evidence="16">The sequence shown here is derived from an EMBL/GenBank/DDBJ whole genome shotgun (WGS) entry which is preliminary data.</text>
</comment>
<evidence type="ECO:0000256" key="2">
    <source>
        <dbReference type="ARBA" id="ARBA00010441"/>
    </source>
</evidence>
<dbReference type="GO" id="GO:0005743">
    <property type="term" value="C:mitochondrial inner membrane"/>
    <property type="evidence" value="ECO:0007669"/>
    <property type="project" value="UniProtKB-SubCell"/>
</dbReference>
<evidence type="ECO:0000256" key="6">
    <source>
        <dbReference type="ARBA" id="ARBA00022792"/>
    </source>
</evidence>
<accession>A0A016W3V5</accession>
<dbReference type="EMBL" id="JARK01001337">
    <property type="protein sequence ID" value="EYC34509.1"/>
    <property type="molecule type" value="Genomic_DNA"/>
</dbReference>